<evidence type="ECO:0000313" key="9">
    <source>
        <dbReference type="Proteomes" id="UP000092527"/>
    </source>
</evidence>
<dbReference type="PANTHER" id="PTHR43124:SF3">
    <property type="entry name" value="CHLORAMPHENICOL EFFLUX PUMP RV0191"/>
    <property type="match status" value="1"/>
</dbReference>
<name>A0AB36E146_9PAST</name>
<comment type="caution">
    <text evidence="8">The sequence shown here is derived from an EMBL/GenBank/DDBJ whole genome shotgun (WGS) entry which is preliminary data.</text>
</comment>
<feature type="transmembrane region" description="Helical" evidence="6">
    <location>
        <begin position="389"/>
        <end position="408"/>
    </location>
</feature>
<dbReference type="GO" id="GO:0022857">
    <property type="term" value="F:transmembrane transporter activity"/>
    <property type="evidence" value="ECO:0007669"/>
    <property type="project" value="InterPro"/>
</dbReference>
<evidence type="ECO:0000256" key="3">
    <source>
        <dbReference type="ARBA" id="ARBA00022692"/>
    </source>
</evidence>
<organism evidence="8 9">
    <name type="scientific">Gallibacterium salpingitidis</name>
    <dbReference type="NCBI Taxonomy" id="505341"/>
    <lineage>
        <taxon>Bacteria</taxon>
        <taxon>Pseudomonadati</taxon>
        <taxon>Pseudomonadota</taxon>
        <taxon>Gammaproteobacteria</taxon>
        <taxon>Pasteurellales</taxon>
        <taxon>Pasteurellaceae</taxon>
        <taxon>Gallibacterium</taxon>
    </lineage>
</organism>
<evidence type="ECO:0000313" key="8">
    <source>
        <dbReference type="EMBL" id="OBX08921.1"/>
    </source>
</evidence>
<accession>A0AB36E146</accession>
<feature type="transmembrane region" description="Helical" evidence="6">
    <location>
        <begin position="49"/>
        <end position="70"/>
    </location>
</feature>
<dbReference type="InterPro" id="IPR011701">
    <property type="entry name" value="MFS"/>
</dbReference>
<dbReference type="GO" id="GO:0005886">
    <property type="term" value="C:plasma membrane"/>
    <property type="evidence" value="ECO:0007669"/>
    <property type="project" value="UniProtKB-SubCell"/>
</dbReference>
<feature type="transmembrane region" description="Helical" evidence="6">
    <location>
        <begin position="250"/>
        <end position="269"/>
    </location>
</feature>
<evidence type="ECO:0000256" key="2">
    <source>
        <dbReference type="ARBA" id="ARBA00022475"/>
    </source>
</evidence>
<sequence length="414" mass="45591">MRTGLFANKWVQLGFLVLGGGTVYKLSSIKDVFYVPMQQDWGLTNTQIGLGFTVYAIVQTIGYFFSMYLADRYSKKYLLPAGLIGVALCGVYLATLPPFLGYLVAFGALAFFGEVVYWPVLLKAVRLLGTKEEQGRLFGFLETGRGVIDVIVASGALWVFVLFGEGKVGMQAGLLYYTIVTGLVGIITYFLVDNDDKVVTHENQSANQKVFEGILYVVKDVNTWLAAFVIFFVYSTYTGLTYFIPFLKDIYGLPVALVGAYGIINQYGLKMVGGPIGGFLSDKVFHSPLKYLRIAFVVSVVSMLLFIQLPHESMNVYLGMTATLGFGAIIFTQRAVFFAPMEEVGVPREYAGSSMALGCLIGYMPSMFGYAIYGYMLDTYPGIAGYNKVFYIMAAFGVLGLICSSLLLHRITKK</sequence>
<keyword evidence="3 6" id="KW-0812">Transmembrane</keyword>
<dbReference type="PANTHER" id="PTHR43124">
    <property type="entry name" value="PURINE EFFLUX PUMP PBUE"/>
    <property type="match status" value="1"/>
</dbReference>
<keyword evidence="2" id="KW-1003">Cell membrane</keyword>
<feature type="transmembrane region" description="Helical" evidence="6">
    <location>
        <begin position="174"/>
        <end position="192"/>
    </location>
</feature>
<dbReference type="InterPro" id="IPR050189">
    <property type="entry name" value="MFS_Efflux_Transporters"/>
</dbReference>
<evidence type="ECO:0000256" key="4">
    <source>
        <dbReference type="ARBA" id="ARBA00022989"/>
    </source>
</evidence>
<dbReference type="Proteomes" id="UP000092527">
    <property type="component" value="Unassembled WGS sequence"/>
</dbReference>
<feature type="transmembrane region" description="Helical" evidence="6">
    <location>
        <begin position="316"/>
        <end position="337"/>
    </location>
</feature>
<dbReference type="CDD" id="cd06174">
    <property type="entry name" value="MFS"/>
    <property type="match status" value="1"/>
</dbReference>
<gene>
    <name evidence="8" type="ORF">QV09_09350</name>
</gene>
<dbReference type="Gene3D" id="1.20.1250.20">
    <property type="entry name" value="MFS general substrate transporter like domains"/>
    <property type="match status" value="2"/>
</dbReference>
<reference evidence="8 9" key="1">
    <citation type="submission" date="2014-11" db="EMBL/GenBank/DDBJ databases">
        <title>Pan-genome of Gallibacterium spp.</title>
        <authorList>
            <person name="Kudirkiene E."/>
            <person name="Bojesen A.M."/>
        </authorList>
    </citation>
    <scope>NUCLEOTIDE SEQUENCE [LARGE SCALE GENOMIC DNA]</scope>
    <source>
        <strain evidence="8 9">18469/18</strain>
    </source>
</reference>
<evidence type="ECO:0000256" key="1">
    <source>
        <dbReference type="ARBA" id="ARBA00004651"/>
    </source>
</evidence>
<dbReference type="AlphaFoldDB" id="A0AB36E146"/>
<protein>
    <submittedName>
        <fullName evidence="8">Membrane protein</fullName>
    </submittedName>
</protein>
<dbReference type="RefSeq" id="WP_066422130.1">
    <property type="nucleotide sequence ID" value="NZ_JTJU01000051.1"/>
</dbReference>
<feature type="transmembrane region" description="Helical" evidence="6">
    <location>
        <begin position="224"/>
        <end position="244"/>
    </location>
</feature>
<keyword evidence="5 6" id="KW-0472">Membrane</keyword>
<dbReference type="Pfam" id="PF07690">
    <property type="entry name" value="MFS_1"/>
    <property type="match status" value="1"/>
</dbReference>
<feature type="transmembrane region" description="Helical" evidence="6">
    <location>
        <begin position="290"/>
        <end position="310"/>
    </location>
</feature>
<evidence type="ECO:0000259" key="7">
    <source>
        <dbReference type="PROSITE" id="PS50850"/>
    </source>
</evidence>
<feature type="transmembrane region" description="Helical" evidence="6">
    <location>
        <begin position="77"/>
        <end position="94"/>
    </location>
</feature>
<feature type="transmembrane region" description="Helical" evidence="6">
    <location>
        <begin position="143"/>
        <end position="162"/>
    </location>
</feature>
<dbReference type="SUPFAM" id="SSF103473">
    <property type="entry name" value="MFS general substrate transporter"/>
    <property type="match status" value="1"/>
</dbReference>
<proteinExistence type="predicted"/>
<dbReference type="InterPro" id="IPR020846">
    <property type="entry name" value="MFS_dom"/>
</dbReference>
<keyword evidence="4 6" id="KW-1133">Transmembrane helix</keyword>
<feature type="transmembrane region" description="Helical" evidence="6">
    <location>
        <begin position="100"/>
        <end position="122"/>
    </location>
</feature>
<comment type="subcellular location">
    <subcellularLocation>
        <location evidence="1">Cell membrane</location>
        <topology evidence="1">Multi-pass membrane protein</topology>
    </subcellularLocation>
</comment>
<evidence type="ECO:0000256" key="6">
    <source>
        <dbReference type="SAM" id="Phobius"/>
    </source>
</evidence>
<dbReference type="InterPro" id="IPR036259">
    <property type="entry name" value="MFS_trans_sf"/>
</dbReference>
<dbReference type="EMBL" id="JTJU01000051">
    <property type="protein sequence ID" value="OBX08921.1"/>
    <property type="molecule type" value="Genomic_DNA"/>
</dbReference>
<feature type="transmembrane region" description="Helical" evidence="6">
    <location>
        <begin position="357"/>
        <end position="377"/>
    </location>
</feature>
<dbReference type="PROSITE" id="PS50850">
    <property type="entry name" value="MFS"/>
    <property type="match status" value="1"/>
</dbReference>
<evidence type="ECO:0000256" key="5">
    <source>
        <dbReference type="ARBA" id="ARBA00023136"/>
    </source>
</evidence>
<feature type="domain" description="Major facilitator superfamily (MFS) profile" evidence="7">
    <location>
        <begin position="1"/>
        <end position="412"/>
    </location>
</feature>